<dbReference type="Proteomes" id="UP000789901">
    <property type="component" value="Unassembled WGS sequence"/>
</dbReference>
<proteinExistence type="predicted"/>
<gene>
    <name evidence="1" type="ORF">GMARGA_LOCUS16090</name>
</gene>
<name>A0ABN7VA38_GIGMA</name>
<evidence type="ECO:0000313" key="1">
    <source>
        <dbReference type="EMBL" id="CAG8748131.1"/>
    </source>
</evidence>
<accession>A0ABN7VA38</accession>
<reference evidence="1 2" key="1">
    <citation type="submission" date="2021-06" db="EMBL/GenBank/DDBJ databases">
        <authorList>
            <person name="Kallberg Y."/>
            <person name="Tangrot J."/>
            <person name="Rosling A."/>
        </authorList>
    </citation>
    <scope>NUCLEOTIDE SEQUENCE [LARGE SCALE GENOMIC DNA]</scope>
    <source>
        <strain evidence="1 2">120-4 pot B 10/14</strain>
    </source>
</reference>
<feature type="non-terminal residue" evidence="1">
    <location>
        <position position="1"/>
    </location>
</feature>
<protein>
    <submittedName>
        <fullName evidence="1">19764_t:CDS:1</fullName>
    </submittedName>
</protein>
<evidence type="ECO:0000313" key="2">
    <source>
        <dbReference type="Proteomes" id="UP000789901"/>
    </source>
</evidence>
<dbReference type="EMBL" id="CAJVQB010011496">
    <property type="protein sequence ID" value="CAG8748131.1"/>
    <property type="molecule type" value="Genomic_DNA"/>
</dbReference>
<keyword evidence="2" id="KW-1185">Reference proteome</keyword>
<sequence>VLPGIPLLVLAIIPSNQKEAKTDAFFENNTVLKELIKSNAKLIGLYFDGAAHDRSWIGKTYSENSSVFSDLNLILDNSTPFTRHFPIKMGILNNCQPLISGTDVFYCIKKAQNMHNGSARVCSIGNFIISTEHLCYLKEKYGNKLGLMNEVLNPKDKQADELAKRFFSSNVLKEFPNIFNIDLNMLKISKAISLILQSVGINYKFSKYSTIIQNALHTLKHNYDNDTSINNIDDNDAQIDNDFQILEDNQIDQMLLQHQHNGSIELAAALRYEQMYSGIKPIRTKGHASWWTTACRKKHSTSYIRAEMLDGVDASRIQARLFDLAPNSDCEFTLIIDCNRTQFVCEAYPFWF</sequence>
<organism evidence="1 2">
    <name type="scientific">Gigaspora margarita</name>
    <dbReference type="NCBI Taxonomy" id="4874"/>
    <lineage>
        <taxon>Eukaryota</taxon>
        <taxon>Fungi</taxon>
        <taxon>Fungi incertae sedis</taxon>
        <taxon>Mucoromycota</taxon>
        <taxon>Glomeromycotina</taxon>
        <taxon>Glomeromycetes</taxon>
        <taxon>Diversisporales</taxon>
        <taxon>Gigasporaceae</taxon>
        <taxon>Gigaspora</taxon>
    </lineage>
</organism>
<comment type="caution">
    <text evidence="1">The sequence shown here is derived from an EMBL/GenBank/DDBJ whole genome shotgun (WGS) entry which is preliminary data.</text>
</comment>